<evidence type="ECO:0000256" key="2">
    <source>
        <dbReference type="ARBA" id="ARBA00006555"/>
    </source>
</evidence>
<evidence type="ECO:0000256" key="3">
    <source>
        <dbReference type="ARBA" id="ARBA00022448"/>
    </source>
</evidence>
<dbReference type="EMBL" id="JACANB010000005">
    <property type="protein sequence ID" value="MDM1696800.1"/>
    <property type="molecule type" value="Genomic_DNA"/>
</dbReference>
<organism evidence="12 13">
    <name type="scientific">Thiopseudomonas alkaliphila</name>
    <dbReference type="NCBI Taxonomy" id="1697053"/>
    <lineage>
        <taxon>Bacteria</taxon>
        <taxon>Pseudomonadati</taxon>
        <taxon>Pseudomonadota</taxon>
        <taxon>Gammaproteobacteria</taxon>
        <taxon>Pseudomonadales</taxon>
        <taxon>Pseudomonadaceae</taxon>
        <taxon>Thiopseudomonas</taxon>
    </lineage>
</organism>
<gene>
    <name evidence="12" type="ORF">HX099_09035</name>
</gene>
<proteinExistence type="inferred from homology"/>
<evidence type="ECO:0000256" key="9">
    <source>
        <dbReference type="ARBA" id="ARBA00023136"/>
    </source>
</evidence>
<evidence type="ECO:0000256" key="6">
    <source>
        <dbReference type="ARBA" id="ARBA00022692"/>
    </source>
</evidence>
<keyword evidence="4" id="KW-1003">Cell membrane</keyword>
<feature type="transmembrane region" description="Helical" evidence="10">
    <location>
        <begin position="14"/>
        <end position="36"/>
    </location>
</feature>
<dbReference type="AlphaFoldDB" id="A0AAW7DS24"/>
<evidence type="ECO:0000256" key="7">
    <source>
        <dbReference type="ARBA" id="ARBA00022927"/>
    </source>
</evidence>
<protein>
    <submittedName>
        <fullName evidence="12">Energy transducer TonB</fullName>
    </submittedName>
</protein>
<evidence type="ECO:0000313" key="12">
    <source>
        <dbReference type="EMBL" id="MDM1696800.1"/>
    </source>
</evidence>
<comment type="caution">
    <text evidence="12">The sequence shown here is derived from an EMBL/GenBank/DDBJ whole genome shotgun (WGS) entry which is preliminary data.</text>
</comment>
<dbReference type="GO" id="GO:0098797">
    <property type="term" value="C:plasma membrane protein complex"/>
    <property type="evidence" value="ECO:0007669"/>
    <property type="project" value="TreeGrafter"/>
</dbReference>
<keyword evidence="5" id="KW-0997">Cell inner membrane</keyword>
<dbReference type="RefSeq" id="WP_286594063.1">
    <property type="nucleotide sequence ID" value="NZ_JACANB010000005.1"/>
</dbReference>
<reference evidence="12" key="2">
    <citation type="journal article" date="2022" name="Sci. Total Environ.">
        <title>Prevalence, transmission, and molecular epidemiology of tet(X)-positive bacteria among humans, animals, and environmental niches in China: An epidemiological, and genomic-based study.</title>
        <authorList>
            <person name="Dong N."/>
            <person name="Zeng Y."/>
            <person name="Cai C."/>
            <person name="Sun C."/>
            <person name="Lu J."/>
            <person name="Liu C."/>
            <person name="Zhou H."/>
            <person name="Sun Q."/>
            <person name="Shu L."/>
            <person name="Wang H."/>
            <person name="Wang Y."/>
            <person name="Wang S."/>
            <person name="Wu C."/>
            <person name="Chan E.W."/>
            <person name="Chen G."/>
            <person name="Shen Z."/>
            <person name="Chen S."/>
            <person name="Zhang R."/>
        </authorList>
    </citation>
    <scope>NUCLEOTIDE SEQUENCE</scope>
    <source>
        <strain evidence="12">DF46-2-2</strain>
    </source>
</reference>
<keyword evidence="9 10" id="KW-0472">Membrane</keyword>
<feature type="domain" description="TonB C-terminal" evidence="11">
    <location>
        <begin position="191"/>
        <end position="290"/>
    </location>
</feature>
<keyword evidence="7" id="KW-0653">Protein transport</keyword>
<dbReference type="PANTHER" id="PTHR33446:SF11">
    <property type="entry name" value="TONB3"/>
    <property type="match status" value="1"/>
</dbReference>
<dbReference type="Pfam" id="PF03544">
    <property type="entry name" value="TonB_C"/>
    <property type="match status" value="1"/>
</dbReference>
<dbReference type="Gene3D" id="3.30.1150.10">
    <property type="match status" value="1"/>
</dbReference>
<dbReference type="NCBIfam" id="TIGR01352">
    <property type="entry name" value="tonB_Cterm"/>
    <property type="match status" value="1"/>
</dbReference>
<keyword evidence="3" id="KW-0813">Transport</keyword>
<comment type="subcellular location">
    <subcellularLocation>
        <location evidence="1">Cell inner membrane</location>
        <topology evidence="1">Single-pass membrane protein</topology>
        <orientation evidence="1">Periplasmic side</orientation>
    </subcellularLocation>
</comment>
<keyword evidence="8 10" id="KW-1133">Transmembrane helix</keyword>
<evidence type="ECO:0000256" key="1">
    <source>
        <dbReference type="ARBA" id="ARBA00004383"/>
    </source>
</evidence>
<keyword evidence="6 10" id="KW-0812">Transmembrane</keyword>
<dbReference type="InterPro" id="IPR051045">
    <property type="entry name" value="TonB-dependent_transducer"/>
</dbReference>
<evidence type="ECO:0000256" key="5">
    <source>
        <dbReference type="ARBA" id="ARBA00022519"/>
    </source>
</evidence>
<evidence type="ECO:0000313" key="13">
    <source>
        <dbReference type="Proteomes" id="UP001173465"/>
    </source>
</evidence>
<dbReference type="PANTHER" id="PTHR33446">
    <property type="entry name" value="PROTEIN TONB-RELATED"/>
    <property type="match status" value="1"/>
</dbReference>
<evidence type="ECO:0000256" key="8">
    <source>
        <dbReference type="ARBA" id="ARBA00022989"/>
    </source>
</evidence>
<evidence type="ECO:0000256" key="10">
    <source>
        <dbReference type="SAM" id="Phobius"/>
    </source>
</evidence>
<reference evidence="12" key="1">
    <citation type="submission" date="2020-06" db="EMBL/GenBank/DDBJ databases">
        <authorList>
            <person name="Dong N."/>
        </authorList>
    </citation>
    <scope>NUCLEOTIDE SEQUENCE</scope>
    <source>
        <strain evidence="12">DF46-2-2</strain>
    </source>
</reference>
<dbReference type="GO" id="GO:0015031">
    <property type="term" value="P:protein transport"/>
    <property type="evidence" value="ECO:0007669"/>
    <property type="project" value="UniProtKB-KW"/>
</dbReference>
<dbReference type="GO" id="GO:0055085">
    <property type="term" value="P:transmembrane transport"/>
    <property type="evidence" value="ECO:0007669"/>
    <property type="project" value="InterPro"/>
</dbReference>
<evidence type="ECO:0000256" key="4">
    <source>
        <dbReference type="ARBA" id="ARBA00022475"/>
    </source>
</evidence>
<evidence type="ECO:0000259" key="11">
    <source>
        <dbReference type="PROSITE" id="PS52015"/>
    </source>
</evidence>
<comment type="similarity">
    <text evidence="2">Belongs to the TonB family.</text>
</comment>
<dbReference type="GO" id="GO:0031992">
    <property type="term" value="F:energy transducer activity"/>
    <property type="evidence" value="ECO:0007669"/>
    <property type="project" value="TreeGrafter"/>
</dbReference>
<dbReference type="PROSITE" id="PS52015">
    <property type="entry name" value="TONB_CTD"/>
    <property type="match status" value="1"/>
</dbReference>
<name>A0AAW7DS24_9GAMM</name>
<accession>A0AAW7DS24</accession>
<dbReference type="InterPro" id="IPR037682">
    <property type="entry name" value="TonB_C"/>
</dbReference>
<dbReference type="InterPro" id="IPR006260">
    <property type="entry name" value="TonB/TolA_C"/>
</dbReference>
<sequence>MEIPTSLTRSTERLGVTLFFAALAHVGVILGVGFTVGELSAQGTSLDITLSTFASEAEPDKADFLAQDNQLGSGDLEEKAAPKTTEIADFQENKVQPIYTESTPELSLTLQTEQPVLASHQLEKEQVVESLSVPQEHEKESLAELEQAQLNAEIASLKAALALEQQAYARRPRVSRQNTAATKRDITAQYRDEWRRKVELIGNLNYPQAARQQGVYGSLRLLVIVRKDGALQEMRILESSGQPILDRAALDIMRKAAPFSPFTRELASQFDQIEIIRTWRFEHGEKLSTQ</sequence>
<dbReference type="SUPFAM" id="SSF74653">
    <property type="entry name" value="TolA/TonB C-terminal domain"/>
    <property type="match status" value="1"/>
</dbReference>
<dbReference type="Proteomes" id="UP001173465">
    <property type="component" value="Unassembled WGS sequence"/>
</dbReference>